<comment type="caution">
    <text evidence="7">The sequence shown here is derived from an EMBL/GenBank/DDBJ whole genome shotgun (WGS) entry which is preliminary data.</text>
</comment>
<gene>
    <name evidence="7" type="primary">mprF</name>
    <name evidence="7" type="ORF">CLOSAC_37540</name>
</gene>
<dbReference type="EMBL" id="LZYZ01000008">
    <property type="protein sequence ID" value="OOM07225.1"/>
    <property type="molecule type" value="Genomic_DNA"/>
</dbReference>
<dbReference type="Proteomes" id="UP000191154">
    <property type="component" value="Unassembled WGS sequence"/>
</dbReference>
<feature type="domain" description="Phosphatidylglycerol lysyltransferase C-terminal" evidence="6">
    <location>
        <begin position="25"/>
        <end position="320"/>
    </location>
</feature>
<evidence type="ECO:0000256" key="1">
    <source>
        <dbReference type="ARBA" id="ARBA00004651"/>
    </source>
</evidence>
<dbReference type="GO" id="GO:0055091">
    <property type="term" value="P:phospholipid homeostasis"/>
    <property type="evidence" value="ECO:0007669"/>
    <property type="project" value="TreeGrafter"/>
</dbReference>
<keyword evidence="3" id="KW-0812">Transmembrane</keyword>
<evidence type="ECO:0000256" key="4">
    <source>
        <dbReference type="ARBA" id="ARBA00022989"/>
    </source>
</evidence>
<dbReference type="PANTHER" id="PTHR34697:SF2">
    <property type="entry name" value="PHOSPHATIDYLGLYCEROL LYSYLTRANSFERASE"/>
    <property type="match status" value="1"/>
</dbReference>
<name>A0A1S8MSS0_CLOSA</name>
<keyword evidence="7" id="KW-0012">Acyltransferase</keyword>
<evidence type="ECO:0000256" key="2">
    <source>
        <dbReference type="ARBA" id="ARBA00022475"/>
    </source>
</evidence>
<dbReference type="EC" id="2.3.2.3" evidence="7"/>
<proteinExistence type="predicted"/>
<dbReference type="RefSeq" id="WP_077866789.1">
    <property type="nucleotide sequence ID" value="NZ_LZYZ01000008.1"/>
</dbReference>
<sequence length="377" mass="43967">MEYLYNNRVELKGFDNDNSYLEYLIKMYGKDSLNYLSFEKDRKIFISDKIEGFIAYVVVKKVALCIGDPICLDNKKREFILEFMEYCKNIKIKLCFSSITKETRDILENLDFVVSKYGEEAVIELNAYEMIGKKTLKLRQKVKRAENAGLKLIEYTPRNSRDMVLESKIDEVSAQWFKSKKGQLSFSVGEMHLKNPIDRRYFISLDECGDIQAILMFSPYNEGKGYFLDVMRRRLDSVPGAMEHAIITSAMKMKEEGVEAVSLGIAPLVGIDSKHEKATSLEKCMNYIYNNVKCDYEFKKLYDYKKKFSPTNWDARYIAYDKSISLIKIGYVIIKAKNANNILKSVLEGLWEKISTIEYNFKRENLIWTIYLNLLIL</sequence>
<dbReference type="GO" id="GO:0005886">
    <property type="term" value="C:plasma membrane"/>
    <property type="evidence" value="ECO:0007669"/>
    <property type="project" value="UniProtKB-SubCell"/>
</dbReference>
<evidence type="ECO:0000313" key="7">
    <source>
        <dbReference type="EMBL" id="OOM07225.1"/>
    </source>
</evidence>
<dbReference type="GO" id="GO:0050071">
    <property type="term" value="F:phosphatidylglycerol lysyltransferase activity"/>
    <property type="evidence" value="ECO:0007669"/>
    <property type="project" value="UniProtKB-EC"/>
</dbReference>
<evidence type="ECO:0000256" key="5">
    <source>
        <dbReference type="ARBA" id="ARBA00023136"/>
    </source>
</evidence>
<dbReference type="AlphaFoldDB" id="A0A1S8MSS0"/>
<keyword evidence="5" id="KW-0472">Membrane</keyword>
<keyword evidence="4" id="KW-1133">Transmembrane helix</keyword>
<evidence type="ECO:0000259" key="6">
    <source>
        <dbReference type="Pfam" id="PF09924"/>
    </source>
</evidence>
<dbReference type="Pfam" id="PF09924">
    <property type="entry name" value="LPG_synthase_C"/>
    <property type="match status" value="1"/>
</dbReference>
<evidence type="ECO:0000256" key="3">
    <source>
        <dbReference type="ARBA" id="ARBA00022692"/>
    </source>
</evidence>
<dbReference type="InterPro" id="IPR024320">
    <property type="entry name" value="LPG_synthase_C"/>
</dbReference>
<reference evidence="7 8" key="1">
    <citation type="submission" date="2016-05" db="EMBL/GenBank/DDBJ databases">
        <title>Microbial solvent formation.</title>
        <authorList>
            <person name="Poehlein A."/>
            <person name="Montoya Solano J.D."/>
            <person name="Flitsch S."/>
            <person name="Krabben P."/>
            <person name="Duerre P."/>
            <person name="Daniel R."/>
        </authorList>
    </citation>
    <scope>NUCLEOTIDE SEQUENCE [LARGE SCALE GENOMIC DNA]</scope>
    <source>
        <strain evidence="7 8">L1-8</strain>
    </source>
</reference>
<evidence type="ECO:0000313" key="8">
    <source>
        <dbReference type="Proteomes" id="UP000191154"/>
    </source>
</evidence>
<dbReference type="InterPro" id="IPR051211">
    <property type="entry name" value="PG_lysyltransferase"/>
</dbReference>
<keyword evidence="7" id="KW-0808">Transferase</keyword>
<dbReference type="STRING" id="169679.CSACC_04180"/>
<keyword evidence="2" id="KW-1003">Cell membrane</keyword>
<dbReference type="PANTHER" id="PTHR34697">
    <property type="entry name" value="PHOSPHATIDYLGLYCEROL LYSYLTRANSFERASE"/>
    <property type="match status" value="1"/>
</dbReference>
<organism evidence="7 8">
    <name type="scientific">Clostridium saccharobutylicum</name>
    <dbReference type="NCBI Taxonomy" id="169679"/>
    <lineage>
        <taxon>Bacteria</taxon>
        <taxon>Bacillati</taxon>
        <taxon>Bacillota</taxon>
        <taxon>Clostridia</taxon>
        <taxon>Eubacteriales</taxon>
        <taxon>Clostridiaceae</taxon>
        <taxon>Clostridium</taxon>
    </lineage>
</organism>
<accession>A0A1S8MSS0</accession>
<comment type="subcellular location">
    <subcellularLocation>
        <location evidence="1">Cell membrane</location>
        <topology evidence="1">Multi-pass membrane protein</topology>
    </subcellularLocation>
</comment>
<protein>
    <submittedName>
        <fullName evidence="7">Phosphatidylglycerol lysyltransferase</fullName>
        <ecNumber evidence="7">2.3.2.3</ecNumber>
    </submittedName>
</protein>